<gene>
    <name evidence="4" type="ORF">KP79_PYT01831</name>
</gene>
<name>A0A210Q4Q9_MIZYE</name>
<dbReference type="EMBL" id="NEDP02005022">
    <property type="protein sequence ID" value="OWF43723.1"/>
    <property type="molecule type" value="Genomic_DNA"/>
</dbReference>
<organism evidence="4 5">
    <name type="scientific">Mizuhopecten yessoensis</name>
    <name type="common">Japanese scallop</name>
    <name type="synonym">Patinopecten yessoensis</name>
    <dbReference type="NCBI Taxonomy" id="6573"/>
    <lineage>
        <taxon>Eukaryota</taxon>
        <taxon>Metazoa</taxon>
        <taxon>Spiralia</taxon>
        <taxon>Lophotrochozoa</taxon>
        <taxon>Mollusca</taxon>
        <taxon>Bivalvia</taxon>
        <taxon>Autobranchia</taxon>
        <taxon>Pteriomorphia</taxon>
        <taxon>Pectinida</taxon>
        <taxon>Pectinoidea</taxon>
        <taxon>Pectinidae</taxon>
        <taxon>Mizuhopecten</taxon>
    </lineage>
</organism>
<feature type="domain" description="Protein phosphatase 1 regulatory subunit 15A/B C-terminal" evidence="3">
    <location>
        <begin position="618"/>
        <end position="681"/>
    </location>
</feature>
<reference evidence="4 5" key="1">
    <citation type="journal article" date="2017" name="Nat. Ecol. Evol.">
        <title>Scallop genome provides insights into evolution of bilaterian karyotype and development.</title>
        <authorList>
            <person name="Wang S."/>
            <person name="Zhang J."/>
            <person name="Jiao W."/>
            <person name="Li J."/>
            <person name="Xun X."/>
            <person name="Sun Y."/>
            <person name="Guo X."/>
            <person name="Huan P."/>
            <person name="Dong B."/>
            <person name="Zhang L."/>
            <person name="Hu X."/>
            <person name="Sun X."/>
            <person name="Wang J."/>
            <person name="Zhao C."/>
            <person name="Wang Y."/>
            <person name="Wang D."/>
            <person name="Huang X."/>
            <person name="Wang R."/>
            <person name="Lv J."/>
            <person name="Li Y."/>
            <person name="Zhang Z."/>
            <person name="Liu B."/>
            <person name="Lu W."/>
            <person name="Hui Y."/>
            <person name="Liang J."/>
            <person name="Zhou Z."/>
            <person name="Hou R."/>
            <person name="Li X."/>
            <person name="Liu Y."/>
            <person name="Li H."/>
            <person name="Ning X."/>
            <person name="Lin Y."/>
            <person name="Zhao L."/>
            <person name="Xing Q."/>
            <person name="Dou J."/>
            <person name="Li Y."/>
            <person name="Mao J."/>
            <person name="Guo H."/>
            <person name="Dou H."/>
            <person name="Li T."/>
            <person name="Mu C."/>
            <person name="Jiang W."/>
            <person name="Fu Q."/>
            <person name="Fu X."/>
            <person name="Miao Y."/>
            <person name="Liu J."/>
            <person name="Yu Q."/>
            <person name="Li R."/>
            <person name="Liao H."/>
            <person name="Li X."/>
            <person name="Kong Y."/>
            <person name="Jiang Z."/>
            <person name="Chourrout D."/>
            <person name="Li R."/>
            <person name="Bao Z."/>
        </authorList>
    </citation>
    <scope>NUCLEOTIDE SEQUENCE [LARGE SCALE GENOMIC DNA]</scope>
    <source>
        <strain evidence="4 5">PY_sf001</strain>
    </source>
</reference>
<accession>A0A210Q4Q9</accession>
<comment type="similarity">
    <text evidence="1">Belongs to the PPP1R15 family.</text>
</comment>
<feature type="region of interest" description="Disordered" evidence="2">
    <location>
        <begin position="377"/>
        <end position="431"/>
    </location>
</feature>
<dbReference type="InterPro" id="IPR019523">
    <property type="entry name" value="Prot_Pase1_reg-su15A/B_C"/>
</dbReference>
<sequence length="687" mass="77736">MNPYGTKWRCKDKKHPVPEKGHVTPVFLRLDSTGEITSGSCSTDRYIPDMATLFDSAFMKLHGTKRGFINYSSAPNVMPMNMESDFVLNEFNQTQAMNSHSSPYSAPHWGCRKKTPTRPNSCAFSNLKNSTNICTPEFKHFQHQKTGFHPAVTGHHLGQRYPNRASHRGQHVDGHRYSRRPRYSFTSDRVPSDCSNWRKPTQENILQDDKLIIQDRLESTTEPLRRSDSTSETLSHSKNVIDNDKTPKPVINIECAMPSQKKSCEDLQLKVEKPDISTVPATKGKELDAGSNGHKSASVQIIDWFECDQSEEIGGSDVPQRIGFRVRTVSIDSETSNDSSINNKTLQREASVISDIFQPDDNVIHVTCMFEENDLIPTNKDNGTSSEIQPNEHQSCSKDDHRKIPVGVSNTESPQSSNCAEKKSEPSDLDKDYARRIVLLVRNSHKKGCRPSAKKRRRSKARKEDLSEIPSCQAKNNEQKTRSQEKKCKEKGSSARSGTTKNSGSANTVAFLLGINSNSSPVSPLQQHSFLVSFDSESDDFSEDSGDDFSDSDGVDELDFFSCPLQLNVFCPVKQPMATNSPKEPSPTNGCESDKRQQEILDVNLKWSMNFSISQRKKSKSKVTFAEGDQLCTVYDLDDEDRKSHWEECVRDRERFQRRITEVGEIMKPVLSMERRDRIYHQYLKQN</sequence>
<evidence type="ECO:0000313" key="4">
    <source>
        <dbReference type="EMBL" id="OWF43723.1"/>
    </source>
</evidence>
<feature type="region of interest" description="Disordered" evidence="2">
    <location>
        <begin position="218"/>
        <end position="246"/>
    </location>
</feature>
<keyword evidence="5" id="KW-1185">Reference proteome</keyword>
<evidence type="ECO:0000256" key="2">
    <source>
        <dbReference type="SAM" id="MobiDB-lite"/>
    </source>
</evidence>
<feature type="compositionally biased region" description="Polar residues" evidence="2">
    <location>
        <begin position="494"/>
        <end position="505"/>
    </location>
</feature>
<evidence type="ECO:0000259" key="3">
    <source>
        <dbReference type="Pfam" id="PF10488"/>
    </source>
</evidence>
<evidence type="ECO:0000313" key="5">
    <source>
        <dbReference type="Proteomes" id="UP000242188"/>
    </source>
</evidence>
<dbReference type="OrthoDB" id="10425478at2759"/>
<dbReference type="STRING" id="6573.A0A210Q4Q9"/>
<proteinExistence type="inferred from homology"/>
<dbReference type="Proteomes" id="UP000242188">
    <property type="component" value="Unassembled WGS sequence"/>
</dbReference>
<comment type="caution">
    <text evidence="4">The sequence shown here is derived from an EMBL/GenBank/DDBJ whole genome shotgun (WGS) entry which is preliminary data.</text>
</comment>
<protein>
    <submittedName>
        <fullName evidence="4">Protein DP71L</fullName>
    </submittedName>
</protein>
<feature type="compositionally biased region" description="Basic and acidic residues" evidence="2">
    <location>
        <begin position="420"/>
        <end position="431"/>
    </location>
</feature>
<dbReference type="AlphaFoldDB" id="A0A210Q4Q9"/>
<evidence type="ECO:0000256" key="1">
    <source>
        <dbReference type="ARBA" id="ARBA00010161"/>
    </source>
</evidence>
<feature type="compositionally biased region" description="Basic and acidic residues" evidence="2">
    <location>
        <begin position="218"/>
        <end position="229"/>
    </location>
</feature>
<feature type="compositionally biased region" description="Polar residues" evidence="2">
    <location>
        <begin position="379"/>
        <end position="394"/>
    </location>
</feature>
<feature type="compositionally biased region" description="Polar residues" evidence="2">
    <location>
        <begin position="408"/>
        <end position="419"/>
    </location>
</feature>
<feature type="compositionally biased region" description="Basic residues" evidence="2">
    <location>
        <begin position="444"/>
        <end position="461"/>
    </location>
</feature>
<feature type="compositionally biased region" description="Basic and acidic residues" evidence="2">
    <location>
        <begin position="477"/>
        <end position="493"/>
    </location>
</feature>
<dbReference type="Pfam" id="PF10488">
    <property type="entry name" value="PP1c_bdg"/>
    <property type="match status" value="1"/>
</dbReference>
<feature type="region of interest" description="Disordered" evidence="2">
    <location>
        <begin position="444"/>
        <end position="505"/>
    </location>
</feature>